<dbReference type="Pfam" id="PF00400">
    <property type="entry name" value="WD40"/>
    <property type="match status" value="3"/>
</dbReference>
<dbReference type="InterPro" id="IPR056884">
    <property type="entry name" value="NPHP3-like_N"/>
</dbReference>
<gene>
    <name evidence="5" type="ORF">NW768_008609</name>
</gene>
<keyword evidence="1 3" id="KW-0853">WD repeat</keyword>
<feature type="repeat" description="WD" evidence="3">
    <location>
        <begin position="688"/>
        <end position="729"/>
    </location>
</feature>
<sequence length="938" mass="104726">MPPSGERIPIEKCLNSVQDLSKQAMSSDQLHSRLSVLLNGSTKTSTTNANYGSGHIVHNYGSGSNTHSNNTYNSGGGNITFAKEDIEDEIRNAFWVTDPQSHKEDIQERKGGLIEGSYRWVLQDEHFTKWYKQEYSLLWLNGDPGKGKTMSVCGIIDHISASSDSNTILSYFFCDASDSNLNNATSILRSIIYSIIFQNSMALSYIRERFKELSKPLSDARLAWPVLQKIFVGIFSAINDQKTYLIIDALDECREDRAKLLEFIVKQSTSLPVKWLLSSRRWPVIKEVLTTCPELLKLSLEDNEEDVSAAVGLYISKQVEALSEVKRYGEKRKEAVEDHLRSKSNNTFLWVSLVCGMLKEIPAWQTMKKLDSLPTGLDALYGRMLGDLGSDELYPRIISFTLVAFRPLSLDELYYLVDEQQIAVEDIKEIVELCGSFLTIQHRVVHFIHDSAKDYLLDEASGFRFDSKQQHAVLFSQSLSNLTRSLQRDILRLESCNPRTVREGLGSISYQCLHWISHLTESEPSIVTPELKDGGLVDRFLRQRFLFWLEALGHLKSVSLGISEMLKLEHVLNSHTSQLKDLVEDEVRFIRYHRLGIEQFPLQVYPSLKFTPHKSMTRQTYESEAPSSLIVQQGIPDYWSGCILTLEGHTSLVTCVAFSYDGCLLASGSWDRTVKIWDVSTGACLHTLLAHDDWVNVVAFSPKNHNIATGSDDGTVKVWDASNGVLIKTIYGCNSPISALSFSKNGNLIATGASDGTIKLLDSIGGECKQTLIIDDGPSTLTSIAFSHDDQILSCGTFEFVLILDVEDQTEPYTIDGGYGDGDGDESVGYETVISSHKDELFLLRDGNVEVWDPAMKTCIRKIPYPASSLITGRNLEQSVILSRHGTLLGVIVNSEVKILNPSTFEWVTEFNQVSMAASVSPTSDILALTNYGNAINI</sequence>
<dbReference type="Gene3D" id="2.130.10.10">
    <property type="entry name" value="YVTN repeat-like/Quinoprotein amine dehydrogenase"/>
    <property type="match status" value="1"/>
</dbReference>
<protein>
    <recommendedName>
        <fullName evidence="4">NACHT domain-containing protein</fullName>
    </recommendedName>
</protein>
<dbReference type="InterPro" id="IPR019775">
    <property type="entry name" value="WD40_repeat_CS"/>
</dbReference>
<proteinExistence type="predicted"/>
<dbReference type="PRINTS" id="PR00320">
    <property type="entry name" value="GPROTEINBRPT"/>
</dbReference>
<dbReference type="PANTHER" id="PTHR10039:SF5">
    <property type="entry name" value="NACHT DOMAIN-CONTAINING PROTEIN"/>
    <property type="match status" value="1"/>
</dbReference>
<dbReference type="Proteomes" id="UP001152024">
    <property type="component" value="Unassembled WGS sequence"/>
</dbReference>
<comment type="caution">
    <text evidence="5">The sequence shown here is derived from an EMBL/GenBank/DDBJ whole genome shotgun (WGS) entry which is preliminary data.</text>
</comment>
<dbReference type="SUPFAM" id="SSF52540">
    <property type="entry name" value="P-loop containing nucleoside triphosphate hydrolases"/>
    <property type="match status" value="1"/>
</dbReference>
<dbReference type="InterPro" id="IPR027417">
    <property type="entry name" value="P-loop_NTPase"/>
</dbReference>
<dbReference type="SMART" id="SM00320">
    <property type="entry name" value="WD40"/>
    <property type="match status" value="4"/>
</dbReference>
<dbReference type="InterPro" id="IPR015943">
    <property type="entry name" value="WD40/YVTN_repeat-like_dom_sf"/>
</dbReference>
<dbReference type="PROSITE" id="PS50837">
    <property type="entry name" value="NACHT"/>
    <property type="match status" value="1"/>
</dbReference>
<dbReference type="PANTHER" id="PTHR10039">
    <property type="entry name" value="AMELOGENIN"/>
    <property type="match status" value="1"/>
</dbReference>
<dbReference type="Gene3D" id="3.40.50.300">
    <property type="entry name" value="P-loop containing nucleotide triphosphate hydrolases"/>
    <property type="match status" value="1"/>
</dbReference>
<dbReference type="InterPro" id="IPR001680">
    <property type="entry name" value="WD40_rpt"/>
</dbReference>
<keyword evidence="6" id="KW-1185">Reference proteome</keyword>
<dbReference type="SUPFAM" id="SSF50978">
    <property type="entry name" value="WD40 repeat-like"/>
    <property type="match status" value="1"/>
</dbReference>
<keyword evidence="2" id="KW-0677">Repeat</keyword>
<name>A0ABQ8R4I2_FUSEQ</name>
<dbReference type="PROSITE" id="PS00678">
    <property type="entry name" value="WD_REPEATS_1"/>
    <property type="match status" value="2"/>
</dbReference>
<evidence type="ECO:0000313" key="5">
    <source>
        <dbReference type="EMBL" id="KAJ4126988.1"/>
    </source>
</evidence>
<dbReference type="CDD" id="cd00200">
    <property type="entry name" value="WD40"/>
    <property type="match status" value="1"/>
</dbReference>
<reference evidence="5" key="1">
    <citation type="submission" date="2022-09" db="EMBL/GenBank/DDBJ databases">
        <title>Fusarium specimens isolated from Avocado Roots.</title>
        <authorList>
            <person name="Stajich J."/>
            <person name="Roper C."/>
            <person name="Heimlech-Rivalta G."/>
        </authorList>
    </citation>
    <scope>NUCLEOTIDE SEQUENCE</scope>
    <source>
        <strain evidence="5">CF00095</strain>
    </source>
</reference>
<dbReference type="PROSITE" id="PS50082">
    <property type="entry name" value="WD_REPEATS_2"/>
    <property type="match status" value="3"/>
</dbReference>
<accession>A0ABQ8R4I2</accession>
<dbReference type="InterPro" id="IPR007111">
    <property type="entry name" value="NACHT_NTPase"/>
</dbReference>
<dbReference type="Pfam" id="PF24883">
    <property type="entry name" value="NPHP3_N"/>
    <property type="match status" value="1"/>
</dbReference>
<dbReference type="InterPro" id="IPR036322">
    <property type="entry name" value="WD40_repeat_dom_sf"/>
</dbReference>
<dbReference type="EMBL" id="JAOQBH010000013">
    <property type="protein sequence ID" value="KAJ4126988.1"/>
    <property type="molecule type" value="Genomic_DNA"/>
</dbReference>
<evidence type="ECO:0000256" key="3">
    <source>
        <dbReference type="PROSITE-ProRule" id="PRU00221"/>
    </source>
</evidence>
<feature type="domain" description="NACHT" evidence="4">
    <location>
        <begin position="136"/>
        <end position="280"/>
    </location>
</feature>
<dbReference type="InterPro" id="IPR020472">
    <property type="entry name" value="WD40_PAC1"/>
</dbReference>
<evidence type="ECO:0000259" key="4">
    <source>
        <dbReference type="PROSITE" id="PS50837"/>
    </source>
</evidence>
<evidence type="ECO:0000313" key="6">
    <source>
        <dbReference type="Proteomes" id="UP001152024"/>
    </source>
</evidence>
<organism evidence="5 6">
    <name type="scientific">Fusarium equiseti</name>
    <name type="common">Fusarium scirpi</name>
    <dbReference type="NCBI Taxonomy" id="61235"/>
    <lineage>
        <taxon>Eukaryota</taxon>
        <taxon>Fungi</taxon>
        <taxon>Dikarya</taxon>
        <taxon>Ascomycota</taxon>
        <taxon>Pezizomycotina</taxon>
        <taxon>Sordariomycetes</taxon>
        <taxon>Hypocreomycetidae</taxon>
        <taxon>Hypocreales</taxon>
        <taxon>Nectriaceae</taxon>
        <taxon>Fusarium</taxon>
        <taxon>Fusarium incarnatum-equiseti species complex</taxon>
    </lineage>
</organism>
<feature type="repeat" description="WD" evidence="3">
    <location>
        <begin position="646"/>
        <end position="687"/>
    </location>
</feature>
<evidence type="ECO:0000256" key="1">
    <source>
        <dbReference type="ARBA" id="ARBA00022574"/>
    </source>
</evidence>
<evidence type="ECO:0000256" key="2">
    <source>
        <dbReference type="ARBA" id="ARBA00022737"/>
    </source>
</evidence>
<feature type="repeat" description="WD" evidence="3">
    <location>
        <begin position="730"/>
        <end position="771"/>
    </location>
</feature>
<dbReference type="PROSITE" id="PS50294">
    <property type="entry name" value="WD_REPEATS_REGION"/>
    <property type="match status" value="2"/>
</dbReference>